<accession>A0A2N0UYZ0</accession>
<sequence length="42" mass="4676">MLRFMIGLFVGAFIGVCVMCLCNAAAKADEQMKDHINDKNKK</sequence>
<gene>
    <name evidence="1" type="ORF">RBATCC27255_00568</name>
</gene>
<dbReference type="Proteomes" id="UP000233425">
    <property type="component" value="Unassembled WGS sequence"/>
</dbReference>
<dbReference type="InterPro" id="IPR024522">
    <property type="entry name" value="DUF3789"/>
</dbReference>
<name>A0A2N0UYZ0_9FIRM</name>
<evidence type="ECO:0000313" key="2">
    <source>
        <dbReference type="Proteomes" id="UP000233425"/>
    </source>
</evidence>
<evidence type="ECO:0000313" key="1">
    <source>
        <dbReference type="EMBL" id="PKD32203.1"/>
    </source>
</evidence>
<protein>
    <recommendedName>
        <fullName evidence="3">DUF3789 domain-containing protein</fullName>
    </recommendedName>
</protein>
<organism evidence="1 2">
    <name type="scientific">Ruminococcus bromii</name>
    <dbReference type="NCBI Taxonomy" id="40518"/>
    <lineage>
        <taxon>Bacteria</taxon>
        <taxon>Bacillati</taxon>
        <taxon>Bacillota</taxon>
        <taxon>Clostridia</taxon>
        <taxon>Eubacteriales</taxon>
        <taxon>Oscillospiraceae</taxon>
        <taxon>Ruminococcus</taxon>
    </lineage>
</organism>
<dbReference type="RefSeq" id="WP_101028653.1">
    <property type="nucleotide sequence ID" value="NZ_CABMMZ010000029.1"/>
</dbReference>
<reference evidence="1" key="1">
    <citation type="journal article" date="2018" name="Environ. Microbiol.">
        <title>Sporulation capability and amylosome conservation among diverse human colonic and rumen isolates of the keystone starch-degrader Ruminococcus bromii.</title>
        <authorList>
            <person name="Mukhopadhya I."/>
            <person name="Morais S."/>
            <person name="Laverde-Gomez J."/>
            <person name="Sheridan P.O."/>
            <person name="Walker A.W."/>
            <person name="Kelly W."/>
            <person name="Klieve A.V."/>
            <person name="Ouwerkerk D."/>
            <person name="Duncan S.H."/>
            <person name="Louis P."/>
            <person name="Koropatkin N."/>
            <person name="Cockburn D."/>
            <person name="Kibler R."/>
            <person name="Cooper P.J."/>
            <person name="Sandoval C."/>
            <person name="Crost E."/>
            <person name="Juge N."/>
            <person name="Bayer E.A."/>
            <person name="Flint H.J."/>
        </authorList>
    </citation>
    <scope>NUCLEOTIDE SEQUENCE [LARGE SCALE GENOMIC DNA]</scope>
    <source>
        <strain evidence="1">ATCC 27255</strain>
    </source>
</reference>
<keyword evidence="2" id="KW-1185">Reference proteome</keyword>
<dbReference type="EMBL" id="NNSR01000029">
    <property type="protein sequence ID" value="PKD32203.1"/>
    <property type="molecule type" value="Genomic_DNA"/>
</dbReference>
<comment type="caution">
    <text evidence="1">The sequence shown here is derived from an EMBL/GenBank/DDBJ whole genome shotgun (WGS) entry which is preliminary data.</text>
</comment>
<dbReference type="AlphaFoldDB" id="A0A2N0UYZ0"/>
<evidence type="ECO:0008006" key="3">
    <source>
        <dbReference type="Google" id="ProtNLM"/>
    </source>
</evidence>
<proteinExistence type="predicted"/>
<dbReference type="Pfam" id="PF12664">
    <property type="entry name" value="DUF3789"/>
    <property type="match status" value="1"/>
</dbReference>